<evidence type="ECO:0000313" key="1">
    <source>
        <dbReference type="EMBL" id="ADV67331.1"/>
    </source>
</evidence>
<protein>
    <submittedName>
        <fullName evidence="1">Uncharacterized protein</fullName>
    </submittedName>
</protein>
<dbReference type="OrthoDB" id="10002155at2"/>
<dbReference type="Proteomes" id="UP000008635">
    <property type="component" value="Chromosome"/>
</dbReference>
<proteinExistence type="predicted"/>
<accession>E8U8E2</accession>
<dbReference type="AlphaFoldDB" id="E8U8E2"/>
<dbReference type="HOGENOM" id="CLU_581040_0_0_0"/>
<dbReference type="EMBL" id="CP002454">
    <property type="protein sequence ID" value="ADV67331.1"/>
    <property type="molecule type" value="Genomic_DNA"/>
</dbReference>
<evidence type="ECO:0000313" key="2">
    <source>
        <dbReference type="Proteomes" id="UP000008635"/>
    </source>
</evidence>
<dbReference type="RefSeq" id="WP_013556836.1">
    <property type="nucleotide sequence ID" value="NC_014958.1"/>
</dbReference>
<sequence>MPAGEYDLVSPDLTLKSGTLRTTDLTLTARDGRVTRLSNADVSERNVRADAVQLGRVQATGVQVTPNLLVAQRARVSLCRDPRATGLTLDAQGVTATPTGTHLQSGTLQAGGLRLPASGTFPVRASGPTVAATVQTLQADADALINRVQASPPQFIVGADAVGIRNVPLLDAGDTRFSVVYHSTFPEVNFTRTMYGASVRAGVFNDDGNPLPEFSVARRPPTGFVGLLALRGNLYLTEARAGYAGTLGPVAWIGEVGAGHQLEEVTQNKVTTLVLGEATFAHAQASVGRTLTLIPGVSVGGTLIADGLAFSSGERQGAVEAQVRGTATEGAFSVTLAHTARFVAGTSPFKALRSSNLQTSVLDARFAPPSAEPIRLDAISAHAKYNWLTSTWEEATATVGARLESADGALAPRVSYDAVARAVTVGTDALLYSDCFAYGLALDYTFPNTPATPAQQTRGTFKASLKFNFR</sequence>
<organism evidence="1 2">
    <name type="scientific">Deinococcus maricopensis (strain DSM 21211 / LMG 22137 / NRRL B-23946 / LB-34)</name>
    <dbReference type="NCBI Taxonomy" id="709986"/>
    <lineage>
        <taxon>Bacteria</taxon>
        <taxon>Thermotogati</taxon>
        <taxon>Deinococcota</taxon>
        <taxon>Deinococci</taxon>
        <taxon>Deinococcales</taxon>
        <taxon>Deinococcaceae</taxon>
        <taxon>Deinococcus</taxon>
    </lineage>
</organism>
<keyword evidence="2" id="KW-1185">Reference proteome</keyword>
<dbReference type="KEGG" id="dmr:Deima_1682"/>
<reference evidence="2" key="2">
    <citation type="submission" date="2011-01" db="EMBL/GenBank/DDBJ databases">
        <title>The complete genome of Deinococcus maricopensis DSM 21211.</title>
        <authorList>
            <consortium name="US DOE Joint Genome Institute (JGI-PGF)"/>
            <person name="Lucas S."/>
            <person name="Copeland A."/>
            <person name="Lapidus A."/>
            <person name="Goodwin L."/>
            <person name="Pitluck S."/>
            <person name="Kyrpides N."/>
            <person name="Mavromatis K."/>
            <person name="Pagani I."/>
            <person name="Ivanova N."/>
            <person name="Ovchinnikova G."/>
            <person name="Zeytun A."/>
            <person name="Detter J.C."/>
            <person name="Han C."/>
            <person name="Land M."/>
            <person name="Hauser L."/>
            <person name="Markowitz V."/>
            <person name="Cheng J.-F."/>
            <person name="Hugenholtz P."/>
            <person name="Woyke T."/>
            <person name="Wu D."/>
            <person name="Pukall R."/>
            <person name="Gehrich-Schroeter G."/>
            <person name="Brambilla E."/>
            <person name="Klenk H.-P."/>
            <person name="Eisen J.A."/>
        </authorList>
    </citation>
    <scope>NUCLEOTIDE SEQUENCE [LARGE SCALE GENOMIC DNA]</scope>
    <source>
        <strain evidence="2">DSM 21211 / LMG 22137 / NRRL B-23946 / LB-34</strain>
    </source>
</reference>
<name>E8U8E2_DEIML</name>
<reference evidence="1 2" key="1">
    <citation type="journal article" date="2011" name="Stand. Genomic Sci.">
        <title>Complete genome sequence of Deinococcus maricopensis type strain (LB-34).</title>
        <authorList>
            <person name="Pukall R."/>
            <person name="Zeytun A."/>
            <person name="Lucas S."/>
            <person name="Lapidus A."/>
            <person name="Hammon N."/>
            <person name="Deshpande S."/>
            <person name="Nolan M."/>
            <person name="Cheng J.F."/>
            <person name="Pitluck S."/>
            <person name="Liolios K."/>
            <person name="Pagani I."/>
            <person name="Mikhailova N."/>
            <person name="Ivanova N."/>
            <person name="Mavromatis K."/>
            <person name="Pati A."/>
            <person name="Tapia R."/>
            <person name="Han C."/>
            <person name="Goodwin L."/>
            <person name="Chen A."/>
            <person name="Palaniappan K."/>
            <person name="Land M."/>
            <person name="Hauser L."/>
            <person name="Chang Y.J."/>
            <person name="Jeffries C.D."/>
            <person name="Brambilla E.M."/>
            <person name="Rohde M."/>
            <person name="Goker M."/>
            <person name="Detter J.C."/>
            <person name="Woyke T."/>
            <person name="Bristow J."/>
            <person name="Eisen J.A."/>
            <person name="Markowitz V."/>
            <person name="Hugenholtz P."/>
            <person name="Kyrpides N.C."/>
            <person name="Klenk H.P."/>
        </authorList>
    </citation>
    <scope>NUCLEOTIDE SEQUENCE [LARGE SCALE GENOMIC DNA]</scope>
    <source>
        <strain evidence="2">DSM 21211 / LMG 22137 / NRRL B-23946 / LB-34</strain>
    </source>
</reference>
<gene>
    <name evidence="1" type="ordered locus">Deima_1682</name>
</gene>